<keyword evidence="1" id="KW-0378">Hydrolase</keyword>
<sequence>MNVIKLFNCNSRGALMDPPALFHPTIIVGPGSMLTPYFVEKNNITHVINCAFPENSPQWFQEQFPNKYTCLKAVDSETVSIIDWYPQFKDVMDSYLRDHFSKRIFVHCQMGINRSGFLALTYVCQNFGFQLKDTILSTLKQRPCLYQNTKFLKDVSEFLNNG</sequence>
<accession>A0A6C0HG11</accession>
<protein>
    <recommendedName>
        <fullName evidence="3">Tyrosine specific protein phosphatases domain-containing protein</fullName>
    </recommendedName>
</protein>
<evidence type="ECO:0000313" key="4">
    <source>
        <dbReference type="EMBL" id="QHT79337.1"/>
    </source>
</evidence>
<dbReference type="Gene3D" id="3.90.190.10">
    <property type="entry name" value="Protein tyrosine phosphatase superfamily"/>
    <property type="match status" value="1"/>
</dbReference>
<dbReference type="PROSITE" id="PS00383">
    <property type="entry name" value="TYR_PHOSPHATASE_1"/>
    <property type="match status" value="1"/>
</dbReference>
<dbReference type="InterPro" id="IPR000340">
    <property type="entry name" value="Dual-sp_phosphatase_cat-dom"/>
</dbReference>
<dbReference type="AlphaFoldDB" id="A0A6C0HG11"/>
<evidence type="ECO:0000256" key="1">
    <source>
        <dbReference type="ARBA" id="ARBA00022801"/>
    </source>
</evidence>
<dbReference type="EMBL" id="MN739948">
    <property type="protein sequence ID" value="QHT79337.1"/>
    <property type="molecule type" value="Genomic_DNA"/>
</dbReference>
<dbReference type="InterPro" id="IPR029021">
    <property type="entry name" value="Prot-tyrosine_phosphatase-like"/>
</dbReference>
<dbReference type="CDD" id="cd14498">
    <property type="entry name" value="DSP"/>
    <property type="match status" value="1"/>
</dbReference>
<dbReference type="GO" id="GO:0005737">
    <property type="term" value="C:cytoplasm"/>
    <property type="evidence" value="ECO:0007669"/>
    <property type="project" value="TreeGrafter"/>
</dbReference>
<dbReference type="InterPro" id="IPR000387">
    <property type="entry name" value="Tyr_Pase_dom"/>
</dbReference>
<reference evidence="4" key="1">
    <citation type="journal article" date="2020" name="Nature">
        <title>Giant virus diversity and host interactions through global metagenomics.</title>
        <authorList>
            <person name="Schulz F."/>
            <person name="Roux S."/>
            <person name="Paez-Espino D."/>
            <person name="Jungbluth S."/>
            <person name="Walsh D.A."/>
            <person name="Denef V.J."/>
            <person name="McMahon K.D."/>
            <person name="Konstantinidis K.T."/>
            <person name="Eloe-Fadrosh E.A."/>
            <person name="Kyrpides N.C."/>
            <person name="Woyke T."/>
        </authorList>
    </citation>
    <scope>NUCLEOTIDE SEQUENCE</scope>
    <source>
        <strain evidence="4">GVMAG-M-3300023179-99</strain>
    </source>
</reference>
<dbReference type="PANTHER" id="PTHR10159">
    <property type="entry name" value="DUAL SPECIFICITY PROTEIN PHOSPHATASE"/>
    <property type="match status" value="1"/>
</dbReference>
<dbReference type="PANTHER" id="PTHR10159:SF519">
    <property type="entry name" value="DUAL SPECIFICITY PROTEIN PHOSPHATASE MPK3"/>
    <property type="match status" value="1"/>
</dbReference>
<dbReference type="PROSITE" id="PS50056">
    <property type="entry name" value="TYR_PHOSPHATASE_2"/>
    <property type="match status" value="1"/>
</dbReference>
<proteinExistence type="predicted"/>
<name>A0A6C0HG11_9ZZZZ</name>
<dbReference type="GO" id="GO:0004721">
    <property type="term" value="F:phosphoprotein phosphatase activity"/>
    <property type="evidence" value="ECO:0007669"/>
    <property type="project" value="UniProtKB-KW"/>
</dbReference>
<dbReference type="InterPro" id="IPR020422">
    <property type="entry name" value="TYR_PHOSPHATASE_DUAL_dom"/>
</dbReference>
<dbReference type="Pfam" id="PF00782">
    <property type="entry name" value="DSPc"/>
    <property type="match status" value="1"/>
</dbReference>
<dbReference type="GO" id="GO:0043409">
    <property type="term" value="P:negative regulation of MAPK cascade"/>
    <property type="evidence" value="ECO:0007669"/>
    <property type="project" value="TreeGrafter"/>
</dbReference>
<dbReference type="SMART" id="SM00195">
    <property type="entry name" value="DSPc"/>
    <property type="match status" value="1"/>
</dbReference>
<evidence type="ECO:0000256" key="2">
    <source>
        <dbReference type="ARBA" id="ARBA00022912"/>
    </source>
</evidence>
<organism evidence="4">
    <name type="scientific">viral metagenome</name>
    <dbReference type="NCBI Taxonomy" id="1070528"/>
    <lineage>
        <taxon>unclassified sequences</taxon>
        <taxon>metagenomes</taxon>
        <taxon>organismal metagenomes</taxon>
    </lineage>
</organism>
<dbReference type="InterPro" id="IPR016130">
    <property type="entry name" value="Tyr_Pase_AS"/>
</dbReference>
<keyword evidence="2" id="KW-0904">Protein phosphatase</keyword>
<dbReference type="SUPFAM" id="SSF52799">
    <property type="entry name" value="(Phosphotyrosine protein) phosphatases II"/>
    <property type="match status" value="1"/>
</dbReference>
<evidence type="ECO:0000259" key="3">
    <source>
        <dbReference type="PROSITE" id="PS50056"/>
    </source>
</evidence>
<feature type="domain" description="Tyrosine specific protein phosphatases" evidence="3">
    <location>
        <begin position="86"/>
        <end position="153"/>
    </location>
</feature>